<gene>
    <name evidence="1" type="ORF">BECKLPF1236A_GA0070988_102595</name>
    <name evidence="2" type="ORF">BECKLPF1236C_GA0070990_102525</name>
</gene>
<reference evidence="1" key="1">
    <citation type="submission" date="2019-02" db="EMBL/GenBank/DDBJ databases">
        <authorList>
            <person name="Gruber-Vodicka R. H."/>
            <person name="Seah K. B. B."/>
        </authorList>
    </citation>
    <scope>NUCLEOTIDE SEQUENCE</scope>
    <source>
        <strain evidence="1">BECK_S312</strain>
        <strain evidence="2">BECK_S426</strain>
    </source>
</reference>
<sequence length="63" mass="6843">MTRIHTLSIIGVWAIGSSPDPNHRRSVTEMDVAHYSARKRGTPEGAVYVGGGVSGIIVYYLEI</sequence>
<dbReference type="AlphaFoldDB" id="A0A450WTK1"/>
<proteinExistence type="predicted"/>
<dbReference type="EMBL" id="CAADFM010000259">
    <property type="protein sequence ID" value="VFK20396.1"/>
    <property type="molecule type" value="Genomic_DNA"/>
</dbReference>
<evidence type="ECO:0000313" key="2">
    <source>
        <dbReference type="EMBL" id="VFK34212.1"/>
    </source>
</evidence>
<protein>
    <submittedName>
        <fullName evidence="1">Uncharacterized protein</fullName>
    </submittedName>
</protein>
<name>A0A450WTK1_9GAMM</name>
<accession>A0A450WTK1</accession>
<dbReference type="EMBL" id="CAADFP010000252">
    <property type="protein sequence ID" value="VFK34212.1"/>
    <property type="molecule type" value="Genomic_DNA"/>
</dbReference>
<organism evidence="1">
    <name type="scientific">Candidatus Kentrum sp. LPFa</name>
    <dbReference type="NCBI Taxonomy" id="2126335"/>
    <lineage>
        <taxon>Bacteria</taxon>
        <taxon>Pseudomonadati</taxon>
        <taxon>Pseudomonadota</taxon>
        <taxon>Gammaproteobacteria</taxon>
        <taxon>Candidatus Kentrum</taxon>
    </lineage>
</organism>
<evidence type="ECO:0000313" key="1">
    <source>
        <dbReference type="EMBL" id="VFK20396.1"/>
    </source>
</evidence>